<sequence length="296" mass="33357">MKTISKQKNILLFSFLLIPILLLLVFVLYPLIELVRLSFTDWNGVEAQQVYIGFDNYIKMFTDSSDVWLSLRNNGIYFIFHSIMIPLELMIAVLLDSKIRASKFFKTIVFMPYIINGVAISYIFAFFYSPINGGLNGILEVLGLESLIQNWLTNDSIVNISLVFVSIWRFSGFHVILFLAGLQSIPQDQFEAAEIDGANSIQNFWYIIVPGVKKVLEVILFLNVVGALQVFDIPYIMTQGGPGHASSTFILYTLETAFKFNSFGMASAMGITMLILILILNGVQNRLFNLKGVGEE</sequence>
<gene>
    <name evidence="9" type="ORF">PWYN_05235</name>
</gene>
<dbReference type="InterPro" id="IPR000515">
    <property type="entry name" value="MetI-like"/>
</dbReference>
<feature type="domain" description="ABC transmembrane type-1" evidence="8">
    <location>
        <begin position="70"/>
        <end position="284"/>
    </location>
</feature>
<feature type="transmembrane region" description="Helical" evidence="7">
    <location>
        <begin position="215"/>
        <end position="237"/>
    </location>
</feature>
<protein>
    <submittedName>
        <fullName evidence="9">Sugar ABC transporter permease</fullName>
    </submittedName>
</protein>
<dbReference type="PROSITE" id="PS50928">
    <property type="entry name" value="ABC_TM1"/>
    <property type="match status" value="1"/>
</dbReference>
<dbReference type="OrthoDB" id="145927at2"/>
<dbReference type="RefSeq" id="WP_036649122.1">
    <property type="nucleotide sequence ID" value="NZ_JQCR01000002.1"/>
</dbReference>
<dbReference type="PANTHER" id="PTHR30193">
    <property type="entry name" value="ABC TRANSPORTER PERMEASE PROTEIN"/>
    <property type="match status" value="1"/>
</dbReference>
<evidence type="ECO:0000256" key="3">
    <source>
        <dbReference type="ARBA" id="ARBA00022475"/>
    </source>
</evidence>
<dbReference type="CDD" id="cd06261">
    <property type="entry name" value="TM_PBP2"/>
    <property type="match status" value="1"/>
</dbReference>
<dbReference type="AlphaFoldDB" id="A0A098M8F2"/>
<reference evidence="9 10" key="1">
    <citation type="submission" date="2014-08" db="EMBL/GenBank/DDBJ databases">
        <authorList>
            <person name="den Bakker H.C."/>
        </authorList>
    </citation>
    <scope>NUCLEOTIDE SEQUENCE [LARGE SCALE GENOMIC DNA]</scope>
    <source>
        <strain evidence="9 10">DSM 18334</strain>
    </source>
</reference>
<feature type="transmembrane region" description="Helical" evidence="7">
    <location>
        <begin position="157"/>
        <end position="180"/>
    </location>
</feature>
<dbReference type="STRING" id="268407.PWYN_05235"/>
<dbReference type="Proteomes" id="UP000029734">
    <property type="component" value="Unassembled WGS sequence"/>
</dbReference>
<evidence type="ECO:0000313" key="10">
    <source>
        <dbReference type="Proteomes" id="UP000029734"/>
    </source>
</evidence>
<feature type="transmembrane region" description="Helical" evidence="7">
    <location>
        <begin position="12"/>
        <end position="32"/>
    </location>
</feature>
<evidence type="ECO:0000256" key="2">
    <source>
        <dbReference type="ARBA" id="ARBA00022448"/>
    </source>
</evidence>
<keyword evidence="3" id="KW-1003">Cell membrane</keyword>
<comment type="caution">
    <text evidence="9">The sequence shown here is derived from an EMBL/GenBank/DDBJ whole genome shotgun (WGS) entry which is preliminary data.</text>
</comment>
<feature type="transmembrane region" description="Helical" evidence="7">
    <location>
        <begin position="257"/>
        <end position="280"/>
    </location>
</feature>
<evidence type="ECO:0000256" key="4">
    <source>
        <dbReference type="ARBA" id="ARBA00022692"/>
    </source>
</evidence>
<feature type="transmembrane region" description="Helical" evidence="7">
    <location>
        <begin position="75"/>
        <end position="95"/>
    </location>
</feature>
<evidence type="ECO:0000256" key="7">
    <source>
        <dbReference type="RuleBase" id="RU363032"/>
    </source>
</evidence>
<dbReference type="GO" id="GO:0005886">
    <property type="term" value="C:plasma membrane"/>
    <property type="evidence" value="ECO:0007669"/>
    <property type="project" value="UniProtKB-SubCell"/>
</dbReference>
<reference evidence="9 10" key="2">
    <citation type="submission" date="2014-10" db="EMBL/GenBank/DDBJ databases">
        <title>Comparative genomics of the Paenibacillus odorifer group.</title>
        <authorList>
            <person name="Tsai Y.-C."/>
            <person name="Martin N."/>
            <person name="Korlach J."/>
            <person name="Wiedmann M."/>
        </authorList>
    </citation>
    <scope>NUCLEOTIDE SEQUENCE [LARGE SCALE GENOMIC DNA]</scope>
    <source>
        <strain evidence="9 10">DSM 18334</strain>
    </source>
</reference>
<dbReference type="GO" id="GO:0055085">
    <property type="term" value="P:transmembrane transport"/>
    <property type="evidence" value="ECO:0007669"/>
    <property type="project" value="InterPro"/>
</dbReference>
<comment type="subcellular location">
    <subcellularLocation>
        <location evidence="1 7">Cell membrane</location>
        <topology evidence="1 7">Multi-pass membrane protein</topology>
    </subcellularLocation>
</comment>
<evidence type="ECO:0000256" key="5">
    <source>
        <dbReference type="ARBA" id="ARBA00022989"/>
    </source>
</evidence>
<organism evidence="9 10">
    <name type="scientific">Paenibacillus wynnii</name>
    <dbReference type="NCBI Taxonomy" id="268407"/>
    <lineage>
        <taxon>Bacteria</taxon>
        <taxon>Bacillati</taxon>
        <taxon>Bacillota</taxon>
        <taxon>Bacilli</taxon>
        <taxon>Bacillales</taxon>
        <taxon>Paenibacillaceae</taxon>
        <taxon>Paenibacillus</taxon>
    </lineage>
</organism>
<accession>A0A098M8F2</accession>
<dbReference type="InterPro" id="IPR035906">
    <property type="entry name" value="MetI-like_sf"/>
</dbReference>
<keyword evidence="2 7" id="KW-0813">Transport</keyword>
<dbReference type="Gene3D" id="1.10.3720.10">
    <property type="entry name" value="MetI-like"/>
    <property type="match status" value="1"/>
</dbReference>
<comment type="similarity">
    <text evidence="7">Belongs to the binding-protein-dependent transport system permease family.</text>
</comment>
<feature type="transmembrane region" description="Helical" evidence="7">
    <location>
        <begin position="107"/>
        <end position="128"/>
    </location>
</feature>
<dbReference type="PANTHER" id="PTHR30193:SF37">
    <property type="entry name" value="INNER MEMBRANE ABC TRANSPORTER PERMEASE PROTEIN YCJO"/>
    <property type="match status" value="1"/>
</dbReference>
<proteinExistence type="inferred from homology"/>
<dbReference type="Pfam" id="PF00528">
    <property type="entry name" value="BPD_transp_1"/>
    <property type="match status" value="1"/>
</dbReference>
<evidence type="ECO:0000259" key="8">
    <source>
        <dbReference type="PROSITE" id="PS50928"/>
    </source>
</evidence>
<dbReference type="SUPFAM" id="SSF161098">
    <property type="entry name" value="MetI-like"/>
    <property type="match status" value="1"/>
</dbReference>
<keyword evidence="4 7" id="KW-0812">Transmembrane</keyword>
<keyword evidence="6 7" id="KW-0472">Membrane</keyword>
<evidence type="ECO:0000256" key="6">
    <source>
        <dbReference type="ARBA" id="ARBA00023136"/>
    </source>
</evidence>
<evidence type="ECO:0000256" key="1">
    <source>
        <dbReference type="ARBA" id="ARBA00004651"/>
    </source>
</evidence>
<name>A0A098M8F2_9BACL</name>
<keyword evidence="10" id="KW-1185">Reference proteome</keyword>
<evidence type="ECO:0000313" key="9">
    <source>
        <dbReference type="EMBL" id="KGE18830.1"/>
    </source>
</evidence>
<keyword evidence="5 7" id="KW-1133">Transmembrane helix</keyword>
<dbReference type="InterPro" id="IPR051393">
    <property type="entry name" value="ABC_transporter_permease"/>
</dbReference>
<dbReference type="eggNOG" id="COG1175">
    <property type="taxonomic scope" value="Bacteria"/>
</dbReference>
<dbReference type="EMBL" id="JQCR01000002">
    <property type="protein sequence ID" value="KGE18830.1"/>
    <property type="molecule type" value="Genomic_DNA"/>
</dbReference>